<gene>
    <name evidence="2" type="ORF">scyTo_0015288</name>
</gene>
<evidence type="ECO:0000256" key="1">
    <source>
        <dbReference type="SAM" id="MobiDB-lite"/>
    </source>
</evidence>
<accession>A0A401PQ72</accession>
<feature type="compositionally biased region" description="Basic and acidic residues" evidence="1">
    <location>
        <begin position="140"/>
        <end position="151"/>
    </location>
</feature>
<evidence type="ECO:0000313" key="3">
    <source>
        <dbReference type="Proteomes" id="UP000288216"/>
    </source>
</evidence>
<feature type="compositionally biased region" description="Basic and acidic residues" evidence="1">
    <location>
        <begin position="122"/>
        <end position="132"/>
    </location>
</feature>
<evidence type="ECO:0000313" key="2">
    <source>
        <dbReference type="EMBL" id="GCB75265.1"/>
    </source>
</evidence>
<dbReference type="Proteomes" id="UP000288216">
    <property type="component" value="Unassembled WGS sequence"/>
</dbReference>
<keyword evidence="3" id="KW-1185">Reference proteome</keyword>
<sequence>EERDRYNERIGKRNLAFDFTDFQTPDQVKELTEFLDRQNEYEENRRKQFIELKTIRNHNLVLIARQQVQIQDILESLKCPSKTEEEKATISNRLKVLEQLHLEAKEQLKEVGQNLLKFGQEGKRMRKARQEEEAQGGLKPDTRRPGDDNLRGFKLQPPPPGKFKKAAKPDVCPLPFDVPTGPFPPSVSYTIPWIDQEEEARKRLQRTEEIDDYCKRFRKL</sequence>
<dbReference type="EMBL" id="BFAA01008610">
    <property type="protein sequence ID" value="GCB75265.1"/>
    <property type="molecule type" value="Genomic_DNA"/>
</dbReference>
<comment type="caution">
    <text evidence="2">The sequence shown here is derived from an EMBL/GenBank/DDBJ whole genome shotgun (WGS) entry which is preliminary data.</text>
</comment>
<feature type="region of interest" description="Disordered" evidence="1">
    <location>
        <begin position="122"/>
        <end position="168"/>
    </location>
</feature>
<proteinExistence type="predicted"/>
<dbReference type="OrthoDB" id="10495975at2759"/>
<dbReference type="AlphaFoldDB" id="A0A401PQ72"/>
<feature type="non-terminal residue" evidence="2">
    <location>
        <position position="1"/>
    </location>
</feature>
<protein>
    <submittedName>
        <fullName evidence="2">Uncharacterized protein</fullName>
    </submittedName>
</protein>
<name>A0A401PQ72_SCYTO</name>
<reference evidence="2 3" key="1">
    <citation type="journal article" date="2018" name="Nat. Ecol. Evol.">
        <title>Shark genomes provide insights into elasmobranch evolution and the origin of vertebrates.</title>
        <authorList>
            <person name="Hara Y"/>
            <person name="Yamaguchi K"/>
            <person name="Onimaru K"/>
            <person name="Kadota M"/>
            <person name="Koyanagi M"/>
            <person name="Keeley SD"/>
            <person name="Tatsumi K"/>
            <person name="Tanaka K"/>
            <person name="Motone F"/>
            <person name="Kageyama Y"/>
            <person name="Nozu R"/>
            <person name="Adachi N"/>
            <person name="Nishimura O"/>
            <person name="Nakagawa R"/>
            <person name="Tanegashima C"/>
            <person name="Kiyatake I"/>
            <person name="Matsumoto R"/>
            <person name="Murakumo K"/>
            <person name="Nishida K"/>
            <person name="Terakita A"/>
            <person name="Kuratani S"/>
            <person name="Sato K"/>
            <person name="Hyodo S Kuraku.S."/>
        </authorList>
    </citation>
    <scope>NUCLEOTIDE SEQUENCE [LARGE SCALE GENOMIC DNA]</scope>
</reference>
<organism evidence="2 3">
    <name type="scientific">Scyliorhinus torazame</name>
    <name type="common">Cloudy catshark</name>
    <name type="synonym">Catulus torazame</name>
    <dbReference type="NCBI Taxonomy" id="75743"/>
    <lineage>
        <taxon>Eukaryota</taxon>
        <taxon>Metazoa</taxon>
        <taxon>Chordata</taxon>
        <taxon>Craniata</taxon>
        <taxon>Vertebrata</taxon>
        <taxon>Chondrichthyes</taxon>
        <taxon>Elasmobranchii</taxon>
        <taxon>Galeomorphii</taxon>
        <taxon>Galeoidea</taxon>
        <taxon>Carcharhiniformes</taxon>
        <taxon>Scyliorhinidae</taxon>
        <taxon>Scyliorhinus</taxon>
    </lineage>
</organism>